<evidence type="ECO:0000313" key="6">
    <source>
        <dbReference type="EMBL" id="KAF7186628.1"/>
    </source>
</evidence>
<feature type="domain" description="PARP catalytic" evidence="5">
    <location>
        <begin position="1150"/>
        <end position="1219"/>
    </location>
</feature>
<evidence type="ECO:0000256" key="3">
    <source>
        <dbReference type="ARBA" id="ARBA00022695"/>
    </source>
</evidence>
<keyword evidence="7" id="KW-1185">Reference proteome</keyword>
<evidence type="ECO:0000256" key="1">
    <source>
        <dbReference type="ARBA" id="ARBA00022676"/>
    </source>
</evidence>
<keyword evidence="2 6" id="KW-0808">Transferase</keyword>
<dbReference type="Gene3D" id="3.90.228.10">
    <property type="match status" value="1"/>
</dbReference>
<dbReference type="Pfam" id="PF00644">
    <property type="entry name" value="PARP"/>
    <property type="match status" value="1"/>
</dbReference>
<dbReference type="OrthoDB" id="109543at2759"/>
<evidence type="ECO:0000256" key="4">
    <source>
        <dbReference type="ARBA" id="ARBA00023027"/>
    </source>
</evidence>
<protein>
    <submittedName>
        <fullName evidence="6">Protein mono-ADP-ribosyltransferase PARP8</fullName>
    </submittedName>
</protein>
<dbReference type="EMBL" id="JABCIY010000249">
    <property type="protein sequence ID" value="KAF7186628.1"/>
    <property type="molecule type" value="Genomic_DNA"/>
</dbReference>
<keyword evidence="3" id="KW-0548">Nucleotidyltransferase</keyword>
<proteinExistence type="predicted"/>
<dbReference type="PANTHER" id="PTHR21328">
    <property type="entry name" value="POLY ADP-RIBOSE POLYMERASE FAMILY, MEMBER PARP"/>
    <property type="match status" value="1"/>
</dbReference>
<dbReference type="GO" id="GO:0003950">
    <property type="term" value="F:NAD+ poly-ADP-ribosyltransferase activity"/>
    <property type="evidence" value="ECO:0007669"/>
    <property type="project" value="InterPro"/>
</dbReference>
<accession>A0A8H6VBY1</accession>
<organism evidence="6 7">
    <name type="scientific">Pseudocercospora fuligena</name>
    <dbReference type="NCBI Taxonomy" id="685502"/>
    <lineage>
        <taxon>Eukaryota</taxon>
        <taxon>Fungi</taxon>
        <taxon>Dikarya</taxon>
        <taxon>Ascomycota</taxon>
        <taxon>Pezizomycotina</taxon>
        <taxon>Dothideomycetes</taxon>
        <taxon>Dothideomycetidae</taxon>
        <taxon>Mycosphaerellales</taxon>
        <taxon>Mycosphaerellaceae</taxon>
        <taxon>Pseudocercospora</taxon>
    </lineage>
</organism>
<evidence type="ECO:0000259" key="5">
    <source>
        <dbReference type="Pfam" id="PF00644"/>
    </source>
</evidence>
<dbReference type="SUPFAM" id="SSF56399">
    <property type="entry name" value="ADP-ribosylation"/>
    <property type="match status" value="1"/>
</dbReference>
<evidence type="ECO:0000256" key="2">
    <source>
        <dbReference type="ARBA" id="ARBA00022679"/>
    </source>
</evidence>
<keyword evidence="1" id="KW-0328">Glycosyltransferase</keyword>
<keyword evidence="4" id="KW-0520">NAD</keyword>
<dbReference type="InterPro" id="IPR051838">
    <property type="entry name" value="ARTD_PARP"/>
</dbReference>
<name>A0A8H6VBY1_9PEZI</name>
<evidence type="ECO:0000313" key="7">
    <source>
        <dbReference type="Proteomes" id="UP000660729"/>
    </source>
</evidence>
<dbReference type="GO" id="GO:0016779">
    <property type="term" value="F:nucleotidyltransferase activity"/>
    <property type="evidence" value="ECO:0007669"/>
    <property type="project" value="UniProtKB-KW"/>
</dbReference>
<dbReference type="InterPro" id="IPR012317">
    <property type="entry name" value="Poly(ADP-ribose)pol_cat_dom"/>
</dbReference>
<reference evidence="6" key="1">
    <citation type="submission" date="2020-04" db="EMBL/GenBank/DDBJ databases">
        <title>Draft genome resource of the tomato pathogen Pseudocercospora fuligena.</title>
        <authorList>
            <person name="Zaccaron A."/>
        </authorList>
    </citation>
    <scope>NUCLEOTIDE SEQUENCE</scope>
    <source>
        <strain evidence="6">PF001</strain>
    </source>
</reference>
<sequence length="1299" mass="144284">MLRRSLSKISLSDKNDHKRWTKDINRTAFGQKPIPDSNSLAAFPIYQLRHITDSHLKKRHLSQQELDGLCCDLINGHDDRIVALASCSQKLSKAALYRLLEAFASDTRDPTAYPQAFTAAYYDAEDDATCNNRSWAQFLVAVSKYPQAQSPYPDTLRLLFAQYRRATPPSDGHIADRAQIVTHTICEKLRLALSTFQDSRDWTKAAPLADVLSEQLSALAQRHAAASRAHHLLDASVPGWRSWAQWRIKRERIDQWKDLEHDEQFSPLWALIGPDFQLGGRLHDSLLSRLVDEKIFDTWLESHDFATGNDFCFDDSSQMFARFASTLTHVLDDMCRQRGMSEHFLRLLCRDRRRGLDEESLDIWRLATMSLFPKAPQFSAILLGNALPERGIVPVVDQGCAILNGLEKLKRYFLEDIELILTAVGGQLLTLFCHNLQSHHDWQESATEVLRFRQLPRRWPWLQALKIQIEGMALDCGQMLSQDHLATLSGLHDSIIRHPSQLEQAAVIYISQLICGTTPANDSSMRILERLHLLWLSQPSSASRESALLIANLDQLPGAVRLHCLEGLLELRGPAAQCVLEAITGTADDVGENLRCFVGYVAKLVRSTPNSCPSWKILVQHVLSTQGTSSFDLSVFSSCSFSAYDRLVQDLTAILGSDIMAERKSWMKKIAPFSKTLDSIRVLFNGKAAVHSMMTAASGSKASHAIAILGCLNSERNSSRKRLMETVVVQLSDSTGNFEVTLNAMKSIAAVPKPGLALCEQLVALVKQESARVAAVQVNVWLQRPELDPVTHKCLMSFAKALRLPEFKPEDARKFFGKAIASIMQRATKVDGMAIAVRQGDRVGVKNLFTRLGVDQLTTPIQELMEDLDPTLLSNIEEIDDVTVNLHFSLSHFNDLRQAAMGLKKGDSLSIRLTTDQCGGWNSFCVHVAGPHQSPSGTGHKPYMTTYDALPNRSLCRSQITRMEYVMTNAVWQALRPERLGTASLETVYKFVKKTIHSFGNNCVVCQNTLVSDRYRPTLCSAPSCFNRYLQSNVHLRLLDLINDAPAVTVLLSAIFAAVHTMTSNNRSMELLPGRPSRLSNNPALLQTMNAVPQFGSASARPGNFTTNVELVFSWACNHYAGFLVSAAGPQRIPNLPGVHQFVLVDNAPDVAASFDRHAHLMPRQVLFHGTTLDRLYAIFTQGLKVLSHTPLQQHGAASGAGIYLAEDPSTSMAYARPMALAGNFATKFNDYTSRGVLLAVECAGVSPGRGVHVEPDPSKVLLRYVFLTPPGWVPPQRAHIEPALSSNFNSLRLGARKN</sequence>
<gene>
    <name evidence="6" type="ORF">HII31_12037</name>
</gene>
<comment type="caution">
    <text evidence="6">The sequence shown here is derived from an EMBL/GenBank/DDBJ whole genome shotgun (WGS) entry which is preliminary data.</text>
</comment>
<dbReference type="Proteomes" id="UP000660729">
    <property type="component" value="Unassembled WGS sequence"/>
</dbReference>